<sequence>MKNSILCAFVFLFTIPLFAQDEDIADQDVDFPKSEVKLNALSLIVGAFEGTYEYLLNEESAIGINGFVVYDNDLDTDLNYYISPYYRLYFGEKYAAGFFLEGFGMLNNVEGNRITYFNNQGDILSVEEDNITDFALGIGLGGKWVTNNGFVGELSLGVGRNLFNANESGIDFVGKLGITVGYRF</sequence>
<comment type="caution">
    <text evidence="2">The sequence shown here is derived from an EMBL/GenBank/DDBJ whole genome shotgun (WGS) entry which is preliminary data.</text>
</comment>
<evidence type="ECO:0000313" key="2">
    <source>
        <dbReference type="EMBL" id="MCK8479216.1"/>
    </source>
</evidence>
<organism evidence="2 3">
    <name type="scientific">Psychroserpens algicola</name>
    <dbReference type="NCBI Taxonomy" id="1719034"/>
    <lineage>
        <taxon>Bacteria</taxon>
        <taxon>Pseudomonadati</taxon>
        <taxon>Bacteroidota</taxon>
        <taxon>Flavobacteriia</taxon>
        <taxon>Flavobacteriales</taxon>
        <taxon>Flavobacteriaceae</taxon>
        <taxon>Psychroserpens</taxon>
    </lineage>
</organism>
<keyword evidence="3" id="KW-1185">Reference proteome</keyword>
<protein>
    <submittedName>
        <fullName evidence="2">DUF3575 domain-containing protein</fullName>
    </submittedName>
</protein>
<gene>
    <name evidence="2" type="ORF">MUY34_01215</name>
</gene>
<evidence type="ECO:0000256" key="1">
    <source>
        <dbReference type="SAM" id="SignalP"/>
    </source>
</evidence>
<name>A0ABT0H4C0_9FLAO</name>
<keyword evidence="1" id="KW-0732">Signal</keyword>
<evidence type="ECO:0000313" key="3">
    <source>
        <dbReference type="Proteomes" id="UP001203687"/>
    </source>
</evidence>
<reference evidence="2" key="1">
    <citation type="submission" date="2022-04" db="EMBL/GenBank/DDBJ databases">
        <authorList>
            <person name="Ren T."/>
        </authorList>
    </citation>
    <scope>NUCLEOTIDE SEQUENCE</scope>
    <source>
        <strain evidence="2">F63249</strain>
    </source>
</reference>
<dbReference type="EMBL" id="JALPQF010000001">
    <property type="protein sequence ID" value="MCK8479216.1"/>
    <property type="molecule type" value="Genomic_DNA"/>
</dbReference>
<feature type="chain" id="PRO_5045838319" evidence="1">
    <location>
        <begin position="20"/>
        <end position="184"/>
    </location>
</feature>
<dbReference type="Proteomes" id="UP001203687">
    <property type="component" value="Unassembled WGS sequence"/>
</dbReference>
<dbReference type="RefSeq" id="WP_248411608.1">
    <property type="nucleotide sequence ID" value="NZ_JALPQF010000001.1"/>
</dbReference>
<proteinExistence type="predicted"/>
<feature type="signal peptide" evidence="1">
    <location>
        <begin position="1"/>
        <end position="19"/>
    </location>
</feature>
<accession>A0ABT0H4C0</accession>